<dbReference type="EMBL" id="JAULJE010000001">
    <property type="protein sequence ID" value="KAK1346812.1"/>
    <property type="molecule type" value="Genomic_DNA"/>
</dbReference>
<feature type="region of interest" description="Disordered" evidence="1">
    <location>
        <begin position="60"/>
        <end position="111"/>
    </location>
</feature>
<dbReference type="Proteomes" id="UP001177744">
    <property type="component" value="Unassembled WGS sequence"/>
</dbReference>
<sequence>MCPWIRVRLDPGSGGSRAHLDPEYAYIFPENSSKPVWIPAIMDLREELTRLLQPQMAVAPRDGGWSSRLVSSPPLSKEQQMYKQPVPTSQRRQNCCKKHPPEEPLPTEKQPLLQLPEELPPRVIAATQGAAFSCLNT</sequence>
<dbReference type="AlphaFoldDB" id="A0AA40ICV5"/>
<evidence type="ECO:0000313" key="2">
    <source>
        <dbReference type="EMBL" id="KAK1346812.1"/>
    </source>
</evidence>
<protein>
    <submittedName>
        <fullName evidence="2">Uncharacterized protein</fullName>
    </submittedName>
</protein>
<accession>A0AA40ICV5</accession>
<gene>
    <name evidence="2" type="ORF">QTO34_000672</name>
</gene>
<reference evidence="2" key="1">
    <citation type="submission" date="2023-06" db="EMBL/GenBank/DDBJ databases">
        <title>Reference genome for the Northern bat (Eptesicus nilssonii), a most northern bat species.</title>
        <authorList>
            <person name="Laine V.N."/>
            <person name="Pulliainen A.T."/>
            <person name="Lilley T.M."/>
        </authorList>
    </citation>
    <scope>NUCLEOTIDE SEQUENCE</scope>
    <source>
        <strain evidence="2">BLF_Eptnil</strain>
        <tissue evidence="2">Kidney</tissue>
    </source>
</reference>
<comment type="caution">
    <text evidence="2">The sequence shown here is derived from an EMBL/GenBank/DDBJ whole genome shotgun (WGS) entry which is preliminary data.</text>
</comment>
<feature type="compositionally biased region" description="Polar residues" evidence="1">
    <location>
        <begin position="68"/>
        <end position="93"/>
    </location>
</feature>
<keyword evidence="3" id="KW-1185">Reference proteome</keyword>
<name>A0AA40ICV5_CNENI</name>
<organism evidence="2 3">
    <name type="scientific">Cnephaeus nilssonii</name>
    <name type="common">Northern bat</name>
    <name type="synonym">Eptesicus nilssonii</name>
    <dbReference type="NCBI Taxonomy" id="3371016"/>
    <lineage>
        <taxon>Eukaryota</taxon>
        <taxon>Metazoa</taxon>
        <taxon>Chordata</taxon>
        <taxon>Craniata</taxon>
        <taxon>Vertebrata</taxon>
        <taxon>Euteleostomi</taxon>
        <taxon>Mammalia</taxon>
        <taxon>Eutheria</taxon>
        <taxon>Laurasiatheria</taxon>
        <taxon>Chiroptera</taxon>
        <taxon>Yangochiroptera</taxon>
        <taxon>Vespertilionidae</taxon>
        <taxon>Cnephaeus</taxon>
    </lineage>
</organism>
<proteinExistence type="predicted"/>
<evidence type="ECO:0000256" key="1">
    <source>
        <dbReference type="SAM" id="MobiDB-lite"/>
    </source>
</evidence>
<evidence type="ECO:0000313" key="3">
    <source>
        <dbReference type="Proteomes" id="UP001177744"/>
    </source>
</evidence>